<dbReference type="EMBL" id="CYPU01000023">
    <property type="protein sequence ID" value="CUH47209.1"/>
    <property type="molecule type" value="Genomic_DNA"/>
</dbReference>
<dbReference type="PIRSF" id="PIRSF029775">
    <property type="entry name" value="Isochor_pyr_lyas"/>
    <property type="match status" value="1"/>
</dbReference>
<evidence type="ECO:0000313" key="6">
    <source>
        <dbReference type="Proteomes" id="UP000050783"/>
    </source>
</evidence>
<dbReference type="SUPFAM" id="SSF48600">
    <property type="entry name" value="Chorismate mutase II"/>
    <property type="match status" value="1"/>
</dbReference>
<organism evidence="5 6">
    <name type="scientific">Ruegeria atlantica</name>
    <dbReference type="NCBI Taxonomy" id="81569"/>
    <lineage>
        <taxon>Bacteria</taxon>
        <taxon>Pseudomonadati</taxon>
        <taxon>Pseudomonadota</taxon>
        <taxon>Alphaproteobacteria</taxon>
        <taxon>Rhodobacterales</taxon>
        <taxon>Roseobacteraceae</taxon>
        <taxon>Ruegeria</taxon>
    </lineage>
</organism>
<dbReference type="RefSeq" id="WP_058276921.1">
    <property type="nucleotide sequence ID" value="NZ_CYPU01000023.1"/>
</dbReference>
<dbReference type="PANTHER" id="PTHR38041">
    <property type="entry name" value="CHORISMATE MUTASE"/>
    <property type="match status" value="1"/>
</dbReference>
<evidence type="ECO:0000256" key="1">
    <source>
        <dbReference type="ARBA" id="ARBA00012404"/>
    </source>
</evidence>
<reference evidence="5 6" key="1">
    <citation type="submission" date="2015-09" db="EMBL/GenBank/DDBJ databases">
        <authorList>
            <consortium name="Swine Surveillance"/>
        </authorList>
    </citation>
    <scope>NUCLEOTIDE SEQUENCE [LARGE SCALE GENOMIC DNA]</scope>
    <source>
        <strain evidence="5 6">CECT 4292</strain>
    </source>
</reference>
<feature type="domain" description="Chorismate mutase" evidence="4">
    <location>
        <begin position="7"/>
        <end position="98"/>
    </location>
</feature>
<dbReference type="GeneID" id="55492632"/>
<protein>
    <recommendedName>
        <fullName evidence="1">chorismate mutase</fullName>
        <ecNumber evidence="1">5.4.99.5</ecNumber>
    </recommendedName>
</protein>
<dbReference type="GO" id="GO:0046417">
    <property type="term" value="P:chorismate metabolic process"/>
    <property type="evidence" value="ECO:0007669"/>
    <property type="project" value="InterPro"/>
</dbReference>
<name>A0A0P1EC92_9RHOB</name>
<feature type="binding site" evidence="3">
    <location>
        <position position="17"/>
    </location>
    <ligand>
        <name>substrate</name>
    </ligand>
</feature>
<evidence type="ECO:0000256" key="3">
    <source>
        <dbReference type="PIRSR" id="PIRSR029775-1"/>
    </source>
</evidence>
<dbReference type="PANTHER" id="PTHR38041:SF1">
    <property type="entry name" value="CHORISMATE MUTASE"/>
    <property type="match status" value="1"/>
</dbReference>
<feature type="binding site" evidence="3">
    <location>
        <position position="94"/>
    </location>
    <ligand>
        <name>substrate</name>
    </ligand>
</feature>
<dbReference type="GO" id="GO:0004106">
    <property type="term" value="F:chorismate mutase activity"/>
    <property type="evidence" value="ECO:0007669"/>
    <property type="project" value="UniProtKB-EC"/>
</dbReference>
<dbReference type="PROSITE" id="PS51168">
    <property type="entry name" value="CHORISMATE_MUT_2"/>
    <property type="match status" value="1"/>
</dbReference>
<dbReference type="InterPro" id="IPR036263">
    <property type="entry name" value="Chorismate_II_sf"/>
</dbReference>
<dbReference type="EC" id="5.4.99.5" evidence="1"/>
<dbReference type="SMART" id="SM00830">
    <property type="entry name" value="CM_2"/>
    <property type="match status" value="1"/>
</dbReference>
<dbReference type="InterPro" id="IPR002701">
    <property type="entry name" value="CM_II_prokaryot"/>
</dbReference>
<dbReference type="InterPro" id="IPR036979">
    <property type="entry name" value="CM_dom_sf"/>
</dbReference>
<dbReference type="GO" id="GO:0016835">
    <property type="term" value="F:carbon-oxygen lyase activity"/>
    <property type="evidence" value="ECO:0007669"/>
    <property type="project" value="InterPro"/>
</dbReference>
<evidence type="ECO:0000313" key="5">
    <source>
        <dbReference type="EMBL" id="CUH47209.1"/>
    </source>
</evidence>
<keyword evidence="2" id="KW-0413">Isomerase</keyword>
<feature type="binding site" evidence="3">
    <location>
        <position position="45"/>
    </location>
    <ligand>
        <name>substrate</name>
    </ligand>
</feature>
<dbReference type="Pfam" id="PF01817">
    <property type="entry name" value="CM_2"/>
    <property type="match status" value="1"/>
</dbReference>
<dbReference type="AlphaFoldDB" id="A0A0P1EC92"/>
<proteinExistence type="predicted"/>
<dbReference type="Gene3D" id="1.20.59.10">
    <property type="entry name" value="Chorismate mutase"/>
    <property type="match status" value="1"/>
</dbReference>
<feature type="binding site" evidence="3">
    <location>
        <position position="34"/>
    </location>
    <ligand>
        <name>substrate</name>
    </ligand>
</feature>
<evidence type="ECO:0000259" key="4">
    <source>
        <dbReference type="PROSITE" id="PS51168"/>
    </source>
</evidence>
<dbReference type="Proteomes" id="UP000050783">
    <property type="component" value="Unassembled WGS sequence"/>
</dbReference>
<sequence>MPTLTPPQDCATMQDLRVQIDKLDRQLIEMLVARAGYIDRASELKPGEGLPARIPDRVEDVVHRVRASSAELGMDPDLAEGMWRMLIDWSIAREERVLGPD</sequence>
<dbReference type="InterPro" id="IPR008241">
    <property type="entry name" value="Isochorismate_pyruvate-lyase"/>
</dbReference>
<dbReference type="InterPro" id="IPR051331">
    <property type="entry name" value="Chorismate_mutase-related"/>
</dbReference>
<dbReference type="STRING" id="81569.RUM4293_01083"/>
<accession>A0A0P1EC92</accession>
<dbReference type="OrthoDB" id="514491at2"/>
<evidence type="ECO:0000256" key="2">
    <source>
        <dbReference type="ARBA" id="ARBA00023235"/>
    </source>
</evidence>
<gene>
    <name evidence="5" type="primary">pchB</name>
    <name evidence="5" type="ORF">RUA4292_01377</name>
</gene>
<dbReference type="GO" id="GO:0009697">
    <property type="term" value="P:salicylic acid biosynthetic process"/>
    <property type="evidence" value="ECO:0007669"/>
    <property type="project" value="InterPro"/>
</dbReference>